<dbReference type="SUPFAM" id="SSF64153">
    <property type="entry name" value="YjeF N-terminal domain-like"/>
    <property type="match status" value="1"/>
</dbReference>
<keyword evidence="13" id="KW-0511">Multifunctional enzyme</keyword>
<keyword evidence="12 17" id="KW-0456">Lyase</keyword>
<dbReference type="Pfam" id="PF01256">
    <property type="entry name" value="Carb_kinase"/>
    <property type="match status" value="1"/>
</dbReference>
<proteinExistence type="inferred from homology"/>
<dbReference type="PANTHER" id="PTHR12592">
    <property type="entry name" value="ATP-DEPENDENT (S)-NAD(P)H-HYDRATE DEHYDRATASE FAMILY MEMBER"/>
    <property type="match status" value="1"/>
</dbReference>
<keyword evidence="10 17" id="KW-0520">NAD</keyword>
<feature type="domain" description="YjeF N-terminal" evidence="20">
    <location>
        <begin position="10"/>
        <end position="213"/>
    </location>
</feature>
<dbReference type="CDD" id="cd01171">
    <property type="entry name" value="YXKO-related"/>
    <property type="match status" value="1"/>
</dbReference>
<evidence type="ECO:0000313" key="21">
    <source>
        <dbReference type="EMBL" id="WXB75708.1"/>
    </source>
</evidence>
<evidence type="ECO:0000256" key="1">
    <source>
        <dbReference type="ARBA" id="ARBA00000013"/>
    </source>
</evidence>
<evidence type="ECO:0000256" key="9">
    <source>
        <dbReference type="ARBA" id="ARBA00022958"/>
    </source>
</evidence>
<evidence type="ECO:0000256" key="14">
    <source>
        <dbReference type="ARBA" id="ARBA00025153"/>
    </source>
</evidence>
<dbReference type="InterPro" id="IPR004443">
    <property type="entry name" value="YjeF_N_dom"/>
</dbReference>
<comment type="function">
    <text evidence="17">Catalyzes the dehydration of the S-form of NAD(P)HX at the expense of ADP, which is converted to AMP. Together with NAD(P)HX epimerase, which catalyzes the epimerization of the S- and R-forms, the enzyme allows the repair of both epimers of NAD(P)HX, a damaged form of NAD(P)H that is a result of enzymatic or heat-dependent hydration.</text>
</comment>
<evidence type="ECO:0000256" key="4">
    <source>
        <dbReference type="ARBA" id="ARBA00009524"/>
    </source>
</evidence>
<comment type="cofactor">
    <cofactor evidence="18">
        <name>K(+)</name>
        <dbReference type="ChEBI" id="CHEBI:29103"/>
    </cofactor>
    <text evidence="18">Binds 1 potassium ion per subunit.</text>
</comment>
<dbReference type="Gene3D" id="3.40.50.10260">
    <property type="entry name" value="YjeF N-terminal domain"/>
    <property type="match status" value="1"/>
</dbReference>
<evidence type="ECO:0000256" key="8">
    <source>
        <dbReference type="ARBA" id="ARBA00022857"/>
    </source>
</evidence>
<feature type="binding site" evidence="17">
    <location>
        <position position="305"/>
    </location>
    <ligand>
        <name>(6S)-NADPHX</name>
        <dbReference type="ChEBI" id="CHEBI:64076"/>
    </ligand>
</feature>
<evidence type="ECO:0000256" key="12">
    <source>
        <dbReference type="ARBA" id="ARBA00023239"/>
    </source>
</evidence>
<evidence type="ECO:0000256" key="15">
    <source>
        <dbReference type="ARBA" id="ARBA00048238"/>
    </source>
</evidence>
<feature type="binding site" evidence="17">
    <location>
        <position position="355"/>
    </location>
    <ligand>
        <name>(6S)-NADPHX</name>
        <dbReference type="ChEBI" id="CHEBI:64076"/>
    </ligand>
</feature>
<dbReference type="InterPro" id="IPR030677">
    <property type="entry name" value="Nnr"/>
</dbReference>
<comment type="function">
    <text evidence="14 18">Bifunctional enzyme that catalyzes the epimerization of the S- and R-forms of NAD(P)HX and the dehydration of the S-form of NAD(P)HX at the expense of ADP, which is converted to AMP. This allows the repair of both epimers of NAD(P)HX, a damaged form of NAD(P)H that is a result of enzymatic or heat-dependent hydration.</text>
</comment>
<evidence type="ECO:0000259" key="20">
    <source>
        <dbReference type="PROSITE" id="PS51385"/>
    </source>
</evidence>
<protein>
    <recommendedName>
        <fullName evidence="17">ADP-dependent (S)-NAD(P)H-hydrate dehydratase</fullName>
        <ecNumber evidence="17">4.2.1.136</ecNumber>
    </recommendedName>
    <alternativeName>
        <fullName evidence="17">ADP-dependent NAD(P)HX dehydratase</fullName>
    </alternativeName>
</protein>
<comment type="subunit">
    <text evidence="17">Homotetramer.</text>
</comment>
<comment type="catalytic activity">
    <reaction evidence="16 17 18">
        <text>(6S)-NADPHX + ADP = AMP + phosphate + NADPH + H(+)</text>
        <dbReference type="Rhea" id="RHEA:32235"/>
        <dbReference type="ChEBI" id="CHEBI:15378"/>
        <dbReference type="ChEBI" id="CHEBI:43474"/>
        <dbReference type="ChEBI" id="CHEBI:57783"/>
        <dbReference type="ChEBI" id="CHEBI:64076"/>
        <dbReference type="ChEBI" id="CHEBI:456215"/>
        <dbReference type="ChEBI" id="CHEBI:456216"/>
        <dbReference type="EC" id="4.2.1.136"/>
    </reaction>
</comment>
<evidence type="ECO:0000313" key="22">
    <source>
        <dbReference type="Proteomes" id="UP001382727"/>
    </source>
</evidence>
<gene>
    <name evidence="17" type="primary">nnrD</name>
    <name evidence="21" type="ORF">V1351_12205</name>
</gene>
<organism evidence="21 22">
    <name type="scientific">Janibacter alittae</name>
    <dbReference type="NCBI Taxonomy" id="3115209"/>
    <lineage>
        <taxon>Bacteria</taxon>
        <taxon>Bacillati</taxon>
        <taxon>Actinomycetota</taxon>
        <taxon>Actinomycetes</taxon>
        <taxon>Micrococcales</taxon>
        <taxon>Intrasporangiaceae</taxon>
        <taxon>Janibacter</taxon>
    </lineage>
</organism>
<evidence type="ECO:0000256" key="11">
    <source>
        <dbReference type="ARBA" id="ARBA00023235"/>
    </source>
</evidence>
<sequence length="493" mass="50391">MITGYSVETIRRAEAALPDLLESGELMSRAARGVARLTSARMRDRGFRRVTGLIGPGNNGADTLYAIARLARRGFDATAVCVDPQSSPNVTAAAERARSRGARVLTGDGAEALTAIARAEVVLDGITGIGGRPGLPPFARPWVDAIRDRTWVIAVDTPSGQPVEGRQVVADAVFADETVTFGAPKAVHLLPSTEPTCGILTVLDIGLDLTDATPTVVRLTPDDVPVLWPVPTTEDDKYSRGVLGIVAGGERYTGAAVLASTAAVTAGAGMVRYVGPQAPTDLVRQTAPEVVPGEGRVQAWCIGSGLDPEATGEEAAEQLAAARAALASDLPVLLDAGGLDLLDGPRGAPTLLTPHAGECARALTRLGGRTSDLTRAEVEADPLEHARMLARLTGATVLLKGAVTHVVDADGPVHVHDEAPAWLATAGSGDVLAGLVGTLLAAGLDPTTAASLGVLVHGRAAEHANPGGPVRALAVAHAIGPTIAALLTESAQV</sequence>
<evidence type="ECO:0000256" key="3">
    <source>
        <dbReference type="ARBA" id="ARBA00006001"/>
    </source>
</evidence>
<comment type="catalytic activity">
    <reaction evidence="15 17 18">
        <text>(6S)-NADHX + ADP = AMP + phosphate + NADH + H(+)</text>
        <dbReference type="Rhea" id="RHEA:32223"/>
        <dbReference type="ChEBI" id="CHEBI:15378"/>
        <dbReference type="ChEBI" id="CHEBI:43474"/>
        <dbReference type="ChEBI" id="CHEBI:57945"/>
        <dbReference type="ChEBI" id="CHEBI:64074"/>
        <dbReference type="ChEBI" id="CHEBI:456215"/>
        <dbReference type="ChEBI" id="CHEBI:456216"/>
        <dbReference type="EC" id="4.2.1.136"/>
    </reaction>
</comment>
<dbReference type="Gene3D" id="3.40.1190.20">
    <property type="match status" value="1"/>
</dbReference>
<keyword evidence="6 17" id="KW-0547">Nucleotide-binding</keyword>
<dbReference type="InterPro" id="IPR036652">
    <property type="entry name" value="YjeF_N_dom_sf"/>
</dbReference>
<dbReference type="EMBL" id="CP144913">
    <property type="protein sequence ID" value="WXB75708.1"/>
    <property type="molecule type" value="Genomic_DNA"/>
</dbReference>
<feature type="binding site" evidence="17">
    <location>
        <position position="255"/>
    </location>
    <ligand>
        <name>(6S)-NADPHX</name>
        <dbReference type="ChEBI" id="CHEBI:64076"/>
    </ligand>
</feature>
<feature type="binding site" evidence="17">
    <location>
        <position position="430"/>
    </location>
    <ligand>
        <name>(6S)-NADPHX</name>
        <dbReference type="ChEBI" id="CHEBI:64076"/>
    </ligand>
</feature>
<feature type="binding site" evidence="17">
    <location>
        <position position="429"/>
    </location>
    <ligand>
        <name>AMP</name>
        <dbReference type="ChEBI" id="CHEBI:456215"/>
    </ligand>
</feature>
<dbReference type="InterPro" id="IPR017953">
    <property type="entry name" value="Carbohydrate_kinase_pred_CS"/>
</dbReference>
<evidence type="ECO:0000259" key="19">
    <source>
        <dbReference type="PROSITE" id="PS51383"/>
    </source>
</evidence>
<feature type="binding site" evidence="17">
    <location>
        <begin position="400"/>
        <end position="404"/>
    </location>
    <ligand>
        <name>AMP</name>
        <dbReference type="ChEBI" id="CHEBI:456215"/>
    </ligand>
</feature>
<dbReference type="PROSITE" id="PS51383">
    <property type="entry name" value="YJEF_C_3"/>
    <property type="match status" value="1"/>
</dbReference>
<feature type="domain" description="YjeF C-terminal" evidence="19">
    <location>
        <begin position="220"/>
        <end position="486"/>
    </location>
</feature>
<name>A0ABZ2MFB8_9MICO</name>
<evidence type="ECO:0000256" key="7">
    <source>
        <dbReference type="ARBA" id="ARBA00022840"/>
    </source>
</evidence>
<keyword evidence="9 18" id="KW-0630">Potassium</keyword>
<comment type="catalytic activity">
    <reaction evidence="1 18">
        <text>(6R)-NADHX = (6S)-NADHX</text>
        <dbReference type="Rhea" id="RHEA:32215"/>
        <dbReference type="ChEBI" id="CHEBI:64074"/>
        <dbReference type="ChEBI" id="CHEBI:64075"/>
        <dbReference type="EC" id="5.1.99.6"/>
    </reaction>
</comment>
<dbReference type="InterPro" id="IPR029056">
    <property type="entry name" value="Ribokinase-like"/>
</dbReference>
<dbReference type="EC" id="4.2.1.136" evidence="17"/>
<dbReference type="PIRSF" id="PIRSF017184">
    <property type="entry name" value="Nnr"/>
    <property type="match status" value="1"/>
</dbReference>
<evidence type="ECO:0000256" key="5">
    <source>
        <dbReference type="ARBA" id="ARBA00022723"/>
    </source>
</evidence>
<dbReference type="Proteomes" id="UP001382727">
    <property type="component" value="Chromosome"/>
</dbReference>
<comment type="catalytic activity">
    <reaction evidence="2 18">
        <text>(6R)-NADPHX = (6S)-NADPHX</text>
        <dbReference type="Rhea" id="RHEA:32227"/>
        <dbReference type="ChEBI" id="CHEBI:64076"/>
        <dbReference type="ChEBI" id="CHEBI:64077"/>
        <dbReference type="EC" id="5.1.99.6"/>
    </reaction>
</comment>
<evidence type="ECO:0000256" key="2">
    <source>
        <dbReference type="ARBA" id="ARBA00000909"/>
    </source>
</evidence>
<comment type="similarity">
    <text evidence="17">Belongs to the NnrD/CARKD family.</text>
</comment>
<dbReference type="SUPFAM" id="SSF53613">
    <property type="entry name" value="Ribokinase-like"/>
    <property type="match status" value="1"/>
</dbReference>
<evidence type="ECO:0000256" key="18">
    <source>
        <dbReference type="PIRNR" id="PIRNR017184"/>
    </source>
</evidence>
<comment type="similarity">
    <text evidence="3 18">In the N-terminal section; belongs to the NnrE/AIBP family.</text>
</comment>
<dbReference type="RefSeq" id="WP_338748461.1">
    <property type="nucleotide sequence ID" value="NZ_CP144913.1"/>
</dbReference>
<evidence type="ECO:0000256" key="13">
    <source>
        <dbReference type="ARBA" id="ARBA00023268"/>
    </source>
</evidence>
<dbReference type="PROSITE" id="PS01050">
    <property type="entry name" value="YJEF_C_2"/>
    <property type="match status" value="1"/>
</dbReference>
<dbReference type="PROSITE" id="PS51385">
    <property type="entry name" value="YJEF_N"/>
    <property type="match status" value="1"/>
</dbReference>
<accession>A0ABZ2MFB8</accession>
<keyword evidence="22" id="KW-1185">Reference proteome</keyword>
<keyword evidence="8 17" id="KW-0521">NADP</keyword>
<dbReference type="HAMAP" id="MF_01965">
    <property type="entry name" value="NADHX_dehydratase"/>
    <property type="match status" value="1"/>
</dbReference>
<dbReference type="Pfam" id="PF03853">
    <property type="entry name" value="YjeF_N"/>
    <property type="match status" value="1"/>
</dbReference>
<keyword evidence="11 18" id="KW-0413">Isomerase</keyword>
<dbReference type="PANTHER" id="PTHR12592:SF0">
    <property type="entry name" value="ATP-DEPENDENT (S)-NAD(P)H-HYDRATE DEHYDRATASE"/>
    <property type="match status" value="1"/>
</dbReference>
<evidence type="ECO:0000256" key="17">
    <source>
        <dbReference type="HAMAP-Rule" id="MF_01965"/>
    </source>
</evidence>
<keyword evidence="7 17" id="KW-0067">ATP-binding</keyword>
<reference evidence="21 22" key="1">
    <citation type="submission" date="2024-02" db="EMBL/GenBank/DDBJ databases">
        <title>Janibacter sp. nov., isolated from gut of marine sandworm.</title>
        <authorList>
            <person name="Kim B."/>
            <person name="Jun M.O."/>
            <person name="Shin N.-R."/>
        </authorList>
    </citation>
    <scope>NUCLEOTIDE SEQUENCE [LARGE SCALE GENOMIC DNA]</scope>
    <source>
        <strain evidence="21 22">A1S7</strain>
    </source>
</reference>
<comment type="similarity">
    <text evidence="4 18">In the C-terminal section; belongs to the NnrD/CARKD family.</text>
</comment>
<evidence type="ECO:0000256" key="10">
    <source>
        <dbReference type="ARBA" id="ARBA00023027"/>
    </source>
</evidence>
<evidence type="ECO:0000256" key="6">
    <source>
        <dbReference type="ARBA" id="ARBA00022741"/>
    </source>
</evidence>
<comment type="cofactor">
    <cofactor evidence="17">
        <name>Mg(2+)</name>
        <dbReference type="ChEBI" id="CHEBI:18420"/>
    </cofactor>
</comment>
<dbReference type="InterPro" id="IPR000631">
    <property type="entry name" value="CARKD"/>
</dbReference>
<keyword evidence="5 18" id="KW-0479">Metal-binding</keyword>
<evidence type="ECO:0000256" key="16">
    <source>
        <dbReference type="ARBA" id="ARBA00049209"/>
    </source>
</evidence>